<evidence type="ECO:0008006" key="3">
    <source>
        <dbReference type="Google" id="ProtNLM"/>
    </source>
</evidence>
<gene>
    <name evidence="2" type="ORF">S01H1_04716</name>
</gene>
<organism evidence="2">
    <name type="scientific">marine sediment metagenome</name>
    <dbReference type="NCBI Taxonomy" id="412755"/>
    <lineage>
        <taxon>unclassified sequences</taxon>
        <taxon>metagenomes</taxon>
        <taxon>ecological metagenomes</taxon>
    </lineage>
</organism>
<keyword evidence="1" id="KW-0472">Membrane</keyword>
<name>X0SWD5_9ZZZZ</name>
<reference evidence="2" key="1">
    <citation type="journal article" date="2014" name="Front. Microbiol.">
        <title>High frequency of phylogenetically diverse reductive dehalogenase-homologous genes in deep subseafloor sedimentary metagenomes.</title>
        <authorList>
            <person name="Kawai M."/>
            <person name="Futagami T."/>
            <person name="Toyoda A."/>
            <person name="Takaki Y."/>
            <person name="Nishi S."/>
            <person name="Hori S."/>
            <person name="Arai W."/>
            <person name="Tsubouchi T."/>
            <person name="Morono Y."/>
            <person name="Uchiyama I."/>
            <person name="Ito T."/>
            <person name="Fujiyama A."/>
            <person name="Inagaki F."/>
            <person name="Takami H."/>
        </authorList>
    </citation>
    <scope>NUCLEOTIDE SEQUENCE</scope>
    <source>
        <strain evidence="2">Expedition CK06-06</strain>
    </source>
</reference>
<accession>X0SWD5</accession>
<proteinExistence type="predicted"/>
<evidence type="ECO:0000313" key="2">
    <source>
        <dbReference type="EMBL" id="GAF85483.1"/>
    </source>
</evidence>
<keyword evidence="1" id="KW-1133">Transmembrane helix</keyword>
<feature type="transmembrane region" description="Helical" evidence="1">
    <location>
        <begin position="13"/>
        <end position="32"/>
    </location>
</feature>
<dbReference type="NCBIfam" id="NF008528">
    <property type="entry name" value="PRK11463.1-2"/>
    <property type="match status" value="1"/>
</dbReference>
<feature type="transmembrane region" description="Helical" evidence="1">
    <location>
        <begin position="86"/>
        <end position="112"/>
    </location>
</feature>
<protein>
    <recommendedName>
        <fullName evidence="3">FxsA cytoplasmic membrane protein</fullName>
    </recommendedName>
</protein>
<dbReference type="GO" id="GO:0016020">
    <property type="term" value="C:membrane"/>
    <property type="evidence" value="ECO:0007669"/>
    <property type="project" value="InterPro"/>
</dbReference>
<dbReference type="PANTHER" id="PTHR35335:SF1">
    <property type="entry name" value="UPF0716 PROTEIN FXSA"/>
    <property type="match status" value="1"/>
</dbReference>
<dbReference type="AlphaFoldDB" id="X0SWD5"/>
<keyword evidence="1" id="KW-0812">Transmembrane</keyword>
<dbReference type="Pfam" id="PF04186">
    <property type="entry name" value="FxsA"/>
    <property type="match status" value="1"/>
</dbReference>
<dbReference type="PANTHER" id="PTHR35335">
    <property type="entry name" value="UPF0716 PROTEIN FXSA"/>
    <property type="match status" value="1"/>
</dbReference>
<sequence>MRLFVFGGIIDDMQYLILIFVAIPVVELYLLIKIGTFIGAFNTIMLIALTGIAGAFLARSQGLLILNKINSDLESGVMPGDSLIDGLFVLVGGLLLITPGVITDIIGFIFVVPGTRAILKKYIKNKLASMARTRTVIRMRYP</sequence>
<dbReference type="EMBL" id="BARS01002476">
    <property type="protein sequence ID" value="GAF85483.1"/>
    <property type="molecule type" value="Genomic_DNA"/>
</dbReference>
<comment type="caution">
    <text evidence="2">The sequence shown here is derived from an EMBL/GenBank/DDBJ whole genome shotgun (WGS) entry which is preliminary data.</text>
</comment>
<evidence type="ECO:0000256" key="1">
    <source>
        <dbReference type="SAM" id="Phobius"/>
    </source>
</evidence>
<feature type="transmembrane region" description="Helical" evidence="1">
    <location>
        <begin position="44"/>
        <end position="66"/>
    </location>
</feature>
<dbReference type="InterPro" id="IPR007313">
    <property type="entry name" value="FxsA"/>
</dbReference>